<protein>
    <submittedName>
        <fullName evidence="2">Uncharacterized protein</fullName>
    </submittedName>
</protein>
<organism evidence="2">
    <name type="scientific">Brucella pinnipedialis M292/94/1</name>
    <dbReference type="NCBI Taxonomy" id="520462"/>
    <lineage>
        <taxon>Bacteria</taxon>
        <taxon>Pseudomonadati</taxon>
        <taxon>Pseudomonadota</taxon>
        <taxon>Alphaproteobacteria</taxon>
        <taxon>Hyphomicrobiales</taxon>
        <taxon>Brucellaceae</taxon>
        <taxon>Brucella/Ochrobactrum group</taxon>
        <taxon>Brucella</taxon>
    </lineage>
</organism>
<name>A0A0E1X642_9HYPH</name>
<evidence type="ECO:0000256" key="1">
    <source>
        <dbReference type="SAM" id="MobiDB-lite"/>
    </source>
</evidence>
<reference evidence="2" key="1">
    <citation type="submission" date="2009-01" db="EMBL/GenBank/DDBJ databases">
        <title>The Genome Sequence of Brucella pinnipedialis M292/94/1.</title>
        <authorList>
            <consortium name="The Broad Institute Genome Sequencing Platform"/>
            <person name="Ward D."/>
            <person name="Young S.K."/>
            <person name="Kodira C.D."/>
            <person name="Zeng Q."/>
            <person name="Koehrsen M."/>
            <person name="Alvarado L."/>
            <person name="Berlin A."/>
            <person name="Borenstein D."/>
            <person name="Chen Z."/>
            <person name="Engels R."/>
            <person name="Freedman E."/>
            <person name="Gellesch M."/>
            <person name="Goldberg J."/>
            <person name="Griggs A."/>
            <person name="Gujja S."/>
            <person name="Heiman D."/>
            <person name="Hepburn T."/>
            <person name="Howarth C."/>
            <person name="Jen D."/>
            <person name="Larson L."/>
            <person name="Lewis B."/>
            <person name="Mehta T."/>
            <person name="Park D."/>
            <person name="Pearson M."/>
            <person name="Roberts A."/>
            <person name="Saif S."/>
            <person name="Shea T."/>
            <person name="Shenoy N."/>
            <person name="Sisk P."/>
            <person name="Stolte C."/>
            <person name="Sykes S."/>
            <person name="Walk T."/>
            <person name="White J."/>
            <person name="Yandava C."/>
            <person name="Whatmore A.M."/>
            <person name="Perrett L.L."/>
            <person name="O'Callaghan D."/>
            <person name="Nusbaum C."/>
            <person name="Galagan J."/>
            <person name="Birren B."/>
        </authorList>
    </citation>
    <scope>NUCLEOTIDE SEQUENCE [LARGE SCALE GENOMIC DNA]</scope>
    <source>
        <strain evidence="2">M292/94/1</strain>
    </source>
</reference>
<gene>
    <name evidence="2" type="ORF">BALG_01766</name>
</gene>
<feature type="region of interest" description="Disordered" evidence="1">
    <location>
        <begin position="1"/>
        <end position="29"/>
    </location>
</feature>
<dbReference type="GeneID" id="93016173"/>
<evidence type="ECO:0000313" key="2">
    <source>
        <dbReference type="EMBL" id="EEZ31646.1"/>
    </source>
</evidence>
<dbReference type="RefSeq" id="WP_002964653.1">
    <property type="nucleotide sequence ID" value="NZ_EQ999546.1"/>
</dbReference>
<dbReference type="EMBL" id="EQ999546">
    <property type="protein sequence ID" value="EEZ31646.1"/>
    <property type="molecule type" value="Genomic_DNA"/>
</dbReference>
<dbReference type="HOGENOM" id="CLU_172360_1_0_5"/>
<proteinExistence type="predicted"/>
<dbReference type="Proteomes" id="UP000004659">
    <property type="component" value="Unassembled WGS sequence"/>
</dbReference>
<dbReference type="AlphaFoldDB" id="A0A0E1X642"/>
<sequence length="86" mass="10268">MNAAPPRPPLEGLRKQLEKSRTRKNRMPRDGFVRETFTLPRQAARKKAREWFDTFPKAAYWTEIESWCERPDDVIEFTMRRLATAD</sequence>
<accession>A0A0E1X642</accession>